<dbReference type="RefSeq" id="WP_094996015.1">
    <property type="nucleotide sequence ID" value="NZ_BMJL01000001.1"/>
</dbReference>
<organism evidence="1 2">
    <name type="scientific">Maribacter cobaltidurans</name>
    <dbReference type="NCBI Taxonomy" id="1178778"/>
    <lineage>
        <taxon>Bacteria</taxon>
        <taxon>Pseudomonadati</taxon>
        <taxon>Bacteroidota</taxon>
        <taxon>Flavobacteriia</taxon>
        <taxon>Flavobacteriales</taxon>
        <taxon>Flavobacteriaceae</taxon>
        <taxon>Maribacter</taxon>
    </lineage>
</organism>
<accession>A0A223V3H6</accession>
<dbReference type="InterPro" id="IPR011990">
    <property type="entry name" value="TPR-like_helical_dom_sf"/>
</dbReference>
<dbReference type="AlphaFoldDB" id="A0A223V3H6"/>
<sequence length="581" mass="64065">MMKKMKINLRRYIKTAVFTMALTMATVGCEFQELDINTDPNTASEVSLDLLLTSAQFNGLNTFAGGLNNSQMGFQAINTSSDDFNFTNSSWNGTWNYLYSVPLKDLEEMIRAADPELSPNYLGVAQVLKAYYFTTMVDLWGDVPYTEAFAGNYSEPILEPVYDGGANIYADAFALIDAGIANLGKDQATSLDGDIIYGGSTSKWIKAANSLKLRLLIQTKNVQDNAAAIQAIVDGDNYIQTAADDFQLRFSALKNPDNRHPMYIDGYAGGEAGYSYFGSQLMFEMLSKRDPRTPFYFKRQTSSLLNPDDTTDKQTIPCSQRDDCIYAYFPYSPVVTQGVFGKAPEDLTDDEREYLGGFFGRDRSDPSGIPNDNPLRTTVGAYPAAGLFDVSASTTGGNQFGTGDGIFPIITSWMVKFYLLEAQITLGVSTGSTEADLLEAALEEQFEKVIAVGTAADPAASADIDTWPETYDWPITYKNEEDYIGDVIAAYPTGGTSAQRLNYVLKQAWYANFGNGYEGYNAFRRTGFPSDIQAPLQLPRNFALSLPYAQDELNLNSNTPDKVYDSPSSGAIFWDTLKFQF</sequence>
<dbReference type="Pfam" id="PF12741">
    <property type="entry name" value="SusD-like"/>
    <property type="match status" value="1"/>
</dbReference>
<dbReference type="SUPFAM" id="SSF48452">
    <property type="entry name" value="TPR-like"/>
    <property type="match status" value="1"/>
</dbReference>
<reference evidence="1 2" key="1">
    <citation type="submission" date="2017-08" db="EMBL/GenBank/DDBJ databases">
        <title>The complete genome sequence of Maribacter sp. B1, isolated from deep-sea sediment.</title>
        <authorList>
            <person name="Wu Y.-H."/>
            <person name="Cheng H."/>
            <person name="Xu X.-W."/>
        </authorList>
    </citation>
    <scope>NUCLEOTIDE SEQUENCE [LARGE SCALE GENOMIC DNA]</scope>
    <source>
        <strain evidence="1 2">B1</strain>
    </source>
</reference>
<dbReference type="InterPro" id="IPR024302">
    <property type="entry name" value="SusD-like"/>
</dbReference>
<evidence type="ECO:0000313" key="1">
    <source>
        <dbReference type="EMBL" id="ASV29389.1"/>
    </source>
</evidence>
<dbReference type="KEGG" id="marb:CJ263_03640"/>
<dbReference type="Gene3D" id="1.25.40.390">
    <property type="match status" value="2"/>
</dbReference>
<dbReference type="EMBL" id="CP022957">
    <property type="protein sequence ID" value="ASV29389.1"/>
    <property type="molecule type" value="Genomic_DNA"/>
</dbReference>
<dbReference type="InterPro" id="IPR041662">
    <property type="entry name" value="SusD-like_2"/>
</dbReference>
<gene>
    <name evidence="1" type="ORF">CJ263_03640</name>
</gene>
<evidence type="ECO:0000313" key="2">
    <source>
        <dbReference type="Proteomes" id="UP000215244"/>
    </source>
</evidence>
<name>A0A223V3H6_9FLAO</name>
<protein>
    <submittedName>
        <fullName evidence="1">Uncharacterized protein</fullName>
    </submittedName>
</protein>
<dbReference type="OrthoDB" id="725917at2"/>
<proteinExistence type="predicted"/>
<keyword evidence="2" id="KW-1185">Reference proteome</keyword>
<dbReference type="Proteomes" id="UP000215244">
    <property type="component" value="Chromosome"/>
</dbReference>
<dbReference type="PROSITE" id="PS51257">
    <property type="entry name" value="PROKAR_LIPOPROTEIN"/>
    <property type="match status" value="1"/>
</dbReference>
<dbReference type="Pfam" id="PF12771">
    <property type="entry name" value="SusD-like_2"/>
    <property type="match status" value="1"/>
</dbReference>